<keyword evidence="3" id="KW-1133">Transmembrane helix</keyword>
<dbReference type="KEGG" id="arf:AR1Y2_2439"/>
<evidence type="ECO:0000256" key="1">
    <source>
        <dbReference type="ARBA" id="ARBA00022737"/>
    </source>
</evidence>
<dbReference type="SUPFAM" id="SSF48452">
    <property type="entry name" value="TPR-like"/>
    <property type="match status" value="1"/>
</dbReference>
<dbReference type="PANTHER" id="PTHR44943:SF8">
    <property type="entry name" value="TPR REPEAT-CONTAINING PROTEIN MJ0263"/>
    <property type="match status" value="1"/>
</dbReference>
<organism evidence="4 5">
    <name type="scientific">Anaerostipes rhamnosivorans</name>
    <dbReference type="NCBI Taxonomy" id="1229621"/>
    <lineage>
        <taxon>Bacteria</taxon>
        <taxon>Bacillati</taxon>
        <taxon>Bacillota</taxon>
        <taxon>Clostridia</taxon>
        <taxon>Lachnospirales</taxon>
        <taxon>Lachnospiraceae</taxon>
        <taxon>Anaerostipes</taxon>
    </lineage>
</organism>
<dbReference type="Pfam" id="PF13432">
    <property type="entry name" value="TPR_16"/>
    <property type="match status" value="1"/>
</dbReference>
<accession>A0A4P8IIS1</accession>
<keyword evidence="3" id="KW-0812">Transmembrane</keyword>
<dbReference type="Gene3D" id="1.25.40.10">
    <property type="entry name" value="Tetratricopeptide repeat domain"/>
    <property type="match status" value="1"/>
</dbReference>
<sequence>MDKKLKAVLIAVLVIVIGGAGFLGYEYVTQRLSGNEGIEYLTKGEYQKAYEAFQKACGKKTLVWTSQKNDVMFYQAESLYQLKRYKDAVHVYDQIIEKKPQGRAYEWKALCYVGLGQEEKALEVCDEGIAALPSEGESYYAKYGILAKQKKYDKGLAVVNKALKQKLSTKKKELMFARISLYEAKFDFKTAYRYAKEYVKAYPKDEKGKKEATFLETR</sequence>
<dbReference type="InterPro" id="IPR051685">
    <property type="entry name" value="Ycf3/AcsC/BcsC/TPR_MFPF"/>
</dbReference>
<feature type="transmembrane region" description="Helical" evidence="3">
    <location>
        <begin position="7"/>
        <end position="25"/>
    </location>
</feature>
<dbReference type="Proteomes" id="UP000298653">
    <property type="component" value="Chromosome"/>
</dbReference>
<dbReference type="PANTHER" id="PTHR44943">
    <property type="entry name" value="CELLULOSE SYNTHASE OPERON PROTEIN C"/>
    <property type="match status" value="1"/>
</dbReference>
<dbReference type="EMBL" id="CP040058">
    <property type="protein sequence ID" value="QCP35893.1"/>
    <property type="molecule type" value="Genomic_DNA"/>
</dbReference>
<dbReference type="AlphaFoldDB" id="A0A4P8IIS1"/>
<evidence type="ECO:0000256" key="3">
    <source>
        <dbReference type="SAM" id="Phobius"/>
    </source>
</evidence>
<proteinExistence type="predicted"/>
<keyword evidence="1" id="KW-0677">Repeat</keyword>
<reference evidence="4 5" key="1">
    <citation type="submission" date="2019-05" db="EMBL/GenBank/DDBJ databases">
        <title>Complete genome sequencing of Anaerostipes rhamnosivorans.</title>
        <authorList>
            <person name="Bui T.P.N."/>
            <person name="de Vos W.M."/>
        </authorList>
    </citation>
    <scope>NUCLEOTIDE SEQUENCE [LARGE SCALE GENOMIC DNA]</scope>
    <source>
        <strain evidence="4 5">1y2</strain>
    </source>
</reference>
<evidence type="ECO:0008006" key="6">
    <source>
        <dbReference type="Google" id="ProtNLM"/>
    </source>
</evidence>
<dbReference type="RefSeq" id="WP_137329197.1">
    <property type="nucleotide sequence ID" value="NZ_CP040058.1"/>
</dbReference>
<keyword evidence="2" id="KW-0802">TPR repeat</keyword>
<keyword evidence="3" id="KW-0472">Membrane</keyword>
<name>A0A4P8IIS1_9FIRM</name>
<gene>
    <name evidence="4" type="ORF">AR1Y2_2439</name>
</gene>
<evidence type="ECO:0000313" key="5">
    <source>
        <dbReference type="Proteomes" id="UP000298653"/>
    </source>
</evidence>
<protein>
    <recommendedName>
        <fullName evidence="6">Tetratricopeptide repeat protein</fullName>
    </recommendedName>
</protein>
<dbReference type="OrthoDB" id="305319at2"/>
<evidence type="ECO:0000256" key="2">
    <source>
        <dbReference type="ARBA" id="ARBA00022803"/>
    </source>
</evidence>
<evidence type="ECO:0000313" key="4">
    <source>
        <dbReference type="EMBL" id="QCP35893.1"/>
    </source>
</evidence>
<dbReference type="InterPro" id="IPR011990">
    <property type="entry name" value="TPR-like_helical_dom_sf"/>
</dbReference>
<keyword evidence="5" id="KW-1185">Reference proteome</keyword>